<name>A0ACC2P625_9HYME</name>
<evidence type="ECO:0000313" key="1">
    <source>
        <dbReference type="EMBL" id="KAJ8678466.1"/>
    </source>
</evidence>
<comment type="caution">
    <text evidence="1">The sequence shown here is derived from an EMBL/GenBank/DDBJ whole genome shotgun (WGS) entry which is preliminary data.</text>
</comment>
<evidence type="ECO:0000313" key="2">
    <source>
        <dbReference type="Proteomes" id="UP001239111"/>
    </source>
</evidence>
<proteinExistence type="predicted"/>
<sequence length="695" mass="80500">MSFMQDFHSEILVLTLSLYNNPAIPRKIVQLVVDILTNFTNQTLMNVVLNLCKSSQNCDVGSVQVVENAFKNILTVMSNFSSEHKRLEMYKNYGLLKMPEELTLDKFGKKSSAQHISLPWILKSLLEIPGSFDLLMNHMDEAMKEVNIVYNFVQSEFWRSIVRKYPDRKMIPLFFAHDDFNCGDPLGSNATKNILGDVCITLPGYPPHIASKLSNFFLTDLFYAEDRKKFGNRQVYSKLIQDLQTLEREGLIINLKDRVEHVYFCPCLEIGDNKGLNEDQGFVPTFVWGRCCRICRADVTQMKTMIVEILDLIRTQENYESDLRMRCPSETGLLEYCCFNDLDSYSATDNNSLDLMHDEFEGTANYLLTNVLHDLIIEQKIIELDDLNERIDLFNKSCPFISNKIPLIKKHYIAAKGHLKMSSAEMMNFVRFLGILVGYKIDRDEVNETWELYLTYRQILDYLLSPRIVEGHLQRLDDLIPEFLSMYIALYDELLYKFHSFVHIVRILRKFGSLIYYWAMRLESKQRELKAVATSSSNTQNLLKTISLRSQLKLAYFKATGNLQIPDLEFDSFEEIDAKTRLSYFPTVDSEISIPCCNNVVFKGIDFKVGMACVIEMGDNSLGFGLIEEIFIVQNEAILLFQPYTNICFDRHVYSYLVQSREAHVLKNIRDLPNIQPGTLTKIDEHTYFTPKYVL</sequence>
<protein>
    <submittedName>
        <fullName evidence="1">Uncharacterized protein</fullName>
    </submittedName>
</protein>
<accession>A0ACC2P625</accession>
<reference evidence="1" key="1">
    <citation type="submission" date="2023-04" db="EMBL/GenBank/DDBJ databases">
        <title>A chromosome-level genome assembly of the parasitoid wasp Eretmocerus hayati.</title>
        <authorList>
            <person name="Zhong Y."/>
            <person name="Liu S."/>
            <person name="Liu Y."/>
        </authorList>
    </citation>
    <scope>NUCLEOTIDE SEQUENCE</scope>
    <source>
        <strain evidence="1">ZJU_SS_LIU_2023</strain>
    </source>
</reference>
<gene>
    <name evidence="1" type="ORF">QAD02_014253</name>
</gene>
<organism evidence="1 2">
    <name type="scientific">Eretmocerus hayati</name>
    <dbReference type="NCBI Taxonomy" id="131215"/>
    <lineage>
        <taxon>Eukaryota</taxon>
        <taxon>Metazoa</taxon>
        <taxon>Ecdysozoa</taxon>
        <taxon>Arthropoda</taxon>
        <taxon>Hexapoda</taxon>
        <taxon>Insecta</taxon>
        <taxon>Pterygota</taxon>
        <taxon>Neoptera</taxon>
        <taxon>Endopterygota</taxon>
        <taxon>Hymenoptera</taxon>
        <taxon>Apocrita</taxon>
        <taxon>Proctotrupomorpha</taxon>
        <taxon>Chalcidoidea</taxon>
        <taxon>Aphelinidae</taxon>
        <taxon>Aphelininae</taxon>
        <taxon>Eretmocerus</taxon>
    </lineage>
</organism>
<keyword evidence="2" id="KW-1185">Reference proteome</keyword>
<dbReference type="EMBL" id="CM056742">
    <property type="protein sequence ID" value="KAJ8678466.1"/>
    <property type="molecule type" value="Genomic_DNA"/>
</dbReference>
<dbReference type="Proteomes" id="UP001239111">
    <property type="component" value="Chromosome 2"/>
</dbReference>